<dbReference type="EMBL" id="JACIJI010000001">
    <property type="protein sequence ID" value="MBB5717762.1"/>
    <property type="molecule type" value="Genomic_DNA"/>
</dbReference>
<reference evidence="2 3" key="1">
    <citation type="submission" date="2020-08" db="EMBL/GenBank/DDBJ databases">
        <title>Genomic Encyclopedia of Type Strains, Phase IV (KMG-IV): sequencing the most valuable type-strain genomes for metagenomic binning, comparative biology and taxonomic classification.</title>
        <authorList>
            <person name="Goeker M."/>
        </authorList>
    </citation>
    <scope>NUCLEOTIDE SEQUENCE [LARGE SCALE GENOMIC DNA]</scope>
    <source>
        <strain evidence="2 3">DSM 27203</strain>
    </source>
</reference>
<keyword evidence="1" id="KW-0812">Transmembrane</keyword>
<dbReference type="CDD" id="cd06662">
    <property type="entry name" value="SURF1"/>
    <property type="match status" value="1"/>
</dbReference>
<evidence type="ECO:0000313" key="2">
    <source>
        <dbReference type="EMBL" id="MBB5717762.1"/>
    </source>
</evidence>
<dbReference type="InterPro" id="IPR002994">
    <property type="entry name" value="Surf1/Shy1"/>
</dbReference>
<dbReference type="Proteomes" id="UP000554342">
    <property type="component" value="Unassembled WGS sequence"/>
</dbReference>
<dbReference type="GO" id="GO:0005886">
    <property type="term" value="C:plasma membrane"/>
    <property type="evidence" value="ECO:0007669"/>
    <property type="project" value="UniProtKB-SubCell"/>
</dbReference>
<feature type="transmembrane region" description="Helical" evidence="1">
    <location>
        <begin position="7"/>
        <end position="27"/>
    </location>
</feature>
<evidence type="ECO:0000313" key="3">
    <source>
        <dbReference type="Proteomes" id="UP000554342"/>
    </source>
</evidence>
<sequence>MKRIPIFSTITVLLAVGLMIGLGVWQIQRLHWKEALLARYAANEHKSPIPFPQGPDQSTLFRPAYATCAKADNFRLEGAGNAGFRMLADCRRARGGAMTVQLGTSHDPQAKTHWPGGTVEGFISHAPTHRFLIETMLHPQPQPLLLVVRTPPPGLNANPGPDLSSVPNNHLSYAVQWFLFATIALVIYALALRRRWRMPDGPKRS</sequence>
<comment type="subcellular location">
    <subcellularLocation>
        <location evidence="1">Cell membrane</location>
        <topology evidence="1">Multi-pass membrane protein</topology>
    </subcellularLocation>
</comment>
<dbReference type="PROSITE" id="PS50895">
    <property type="entry name" value="SURF1"/>
    <property type="match status" value="1"/>
</dbReference>
<keyword evidence="1" id="KW-1133">Transmembrane helix</keyword>
<keyword evidence="1" id="KW-1003">Cell membrane</keyword>
<gene>
    <name evidence="2" type="ORF">FHR23_000669</name>
</gene>
<proteinExistence type="inferred from homology"/>
<comment type="similarity">
    <text evidence="1">Belongs to the SURF1 family.</text>
</comment>
<feature type="transmembrane region" description="Helical" evidence="1">
    <location>
        <begin position="171"/>
        <end position="191"/>
    </location>
</feature>
<organism evidence="2 3">
    <name type="scientific">Stakelama sediminis</name>
    <dbReference type="NCBI Taxonomy" id="463200"/>
    <lineage>
        <taxon>Bacteria</taxon>
        <taxon>Pseudomonadati</taxon>
        <taxon>Pseudomonadota</taxon>
        <taxon>Alphaproteobacteria</taxon>
        <taxon>Sphingomonadales</taxon>
        <taxon>Sphingomonadaceae</taxon>
        <taxon>Stakelama</taxon>
    </lineage>
</organism>
<dbReference type="AlphaFoldDB" id="A0A840YW24"/>
<comment type="caution">
    <text evidence="2">The sequence shown here is derived from an EMBL/GenBank/DDBJ whole genome shotgun (WGS) entry which is preliminary data.</text>
</comment>
<accession>A0A840YW24</accession>
<keyword evidence="1" id="KW-0472">Membrane</keyword>
<evidence type="ECO:0000256" key="1">
    <source>
        <dbReference type="RuleBase" id="RU363076"/>
    </source>
</evidence>
<dbReference type="RefSeq" id="WP_184001482.1">
    <property type="nucleotide sequence ID" value="NZ_BAABIF010000004.1"/>
</dbReference>
<protein>
    <recommendedName>
        <fullName evidence="1">SURF1-like protein</fullName>
    </recommendedName>
</protein>
<dbReference type="Pfam" id="PF02104">
    <property type="entry name" value="SURF1"/>
    <property type="match status" value="1"/>
</dbReference>
<keyword evidence="3" id="KW-1185">Reference proteome</keyword>
<name>A0A840YW24_9SPHN</name>